<keyword evidence="2" id="KW-1133">Transmembrane helix</keyword>
<proteinExistence type="predicted"/>
<feature type="region of interest" description="Disordered" evidence="1">
    <location>
        <begin position="115"/>
        <end position="143"/>
    </location>
</feature>
<feature type="transmembrane region" description="Helical" evidence="2">
    <location>
        <begin position="12"/>
        <end position="42"/>
    </location>
</feature>
<protein>
    <submittedName>
        <fullName evidence="3">Uncharacterized protein</fullName>
    </submittedName>
</protein>
<comment type="caution">
    <text evidence="3">The sequence shown here is derived from an EMBL/GenBank/DDBJ whole genome shotgun (WGS) entry which is preliminary data.</text>
</comment>
<keyword evidence="2" id="KW-0812">Transmembrane</keyword>
<feature type="transmembrane region" description="Helical" evidence="2">
    <location>
        <begin position="82"/>
        <end position="108"/>
    </location>
</feature>
<dbReference type="EMBL" id="MHTY01000010">
    <property type="protein sequence ID" value="OHA68988.1"/>
    <property type="molecule type" value="Genomic_DNA"/>
</dbReference>
<evidence type="ECO:0000256" key="1">
    <source>
        <dbReference type="SAM" id="MobiDB-lite"/>
    </source>
</evidence>
<accession>A0A1G2R8W4</accession>
<evidence type="ECO:0000313" key="4">
    <source>
        <dbReference type="Proteomes" id="UP000178529"/>
    </source>
</evidence>
<keyword evidence="2" id="KW-0472">Membrane</keyword>
<dbReference type="Proteomes" id="UP000178529">
    <property type="component" value="Unassembled WGS sequence"/>
</dbReference>
<dbReference type="AlphaFoldDB" id="A0A1G2R8W4"/>
<evidence type="ECO:0000256" key="2">
    <source>
        <dbReference type="SAM" id="Phobius"/>
    </source>
</evidence>
<gene>
    <name evidence="3" type="ORF">A3J68_00580</name>
</gene>
<evidence type="ECO:0000313" key="3">
    <source>
        <dbReference type="EMBL" id="OHA68988.1"/>
    </source>
</evidence>
<name>A0A1G2R8W4_9BACT</name>
<reference evidence="3 4" key="1">
    <citation type="journal article" date="2016" name="Nat. Commun.">
        <title>Thousands of microbial genomes shed light on interconnected biogeochemical processes in an aquifer system.</title>
        <authorList>
            <person name="Anantharaman K."/>
            <person name="Brown C.T."/>
            <person name="Hug L.A."/>
            <person name="Sharon I."/>
            <person name="Castelle C.J."/>
            <person name="Probst A.J."/>
            <person name="Thomas B.C."/>
            <person name="Singh A."/>
            <person name="Wilkins M.J."/>
            <person name="Karaoz U."/>
            <person name="Brodie E.L."/>
            <person name="Williams K.H."/>
            <person name="Hubbard S.S."/>
            <person name="Banfield J.F."/>
        </authorList>
    </citation>
    <scope>NUCLEOTIDE SEQUENCE [LARGE SCALE GENOMIC DNA]</scope>
</reference>
<sequence length="143" mass="15841">MNKGVSPFDPDFLLFALPFAFFIDALDFVLEIGTVVNLFLAIPLIWWMGKKGGQAPGAKDVQLHMQERQAAKAAGKRAVRRGLLIFVAELIPILNLFPFWLIAVFAMLRQQGAPQPAQQPQADLRDAYSQGAPRPTQQPQEAV</sequence>
<organism evidence="3 4">
    <name type="scientific">Candidatus Wildermuthbacteria bacterium RIFCSPHIGHO2_02_FULL_48_16</name>
    <dbReference type="NCBI Taxonomy" id="1802453"/>
    <lineage>
        <taxon>Bacteria</taxon>
        <taxon>Candidatus Wildermuthiibacteriota</taxon>
    </lineage>
</organism>